<name>A0A1D8TP50_9CYAN</name>
<evidence type="ECO:0000313" key="1">
    <source>
        <dbReference type="EMBL" id="AOW99373.1"/>
    </source>
</evidence>
<dbReference type="OrthoDB" id="9814831at2"/>
<evidence type="ECO:0000313" key="2">
    <source>
        <dbReference type="Proteomes" id="UP000177870"/>
    </source>
</evidence>
<dbReference type="STRING" id="1458985.BJP34_07795"/>
<organism evidence="1 2">
    <name type="scientific">Moorena producens PAL-8-15-08-1</name>
    <dbReference type="NCBI Taxonomy" id="1458985"/>
    <lineage>
        <taxon>Bacteria</taxon>
        <taxon>Bacillati</taxon>
        <taxon>Cyanobacteriota</taxon>
        <taxon>Cyanophyceae</taxon>
        <taxon>Coleofasciculales</taxon>
        <taxon>Coleofasciculaceae</taxon>
        <taxon>Moorena</taxon>
    </lineage>
</organism>
<protein>
    <recommendedName>
        <fullName evidence="3">Peptidase S9 prolyl oligopeptidase catalytic domain-containing protein</fullName>
    </recommendedName>
</protein>
<dbReference type="KEGG" id="mpro:BJP34_07795"/>
<dbReference type="RefSeq" id="WP_070391857.1">
    <property type="nucleotide sequence ID" value="NZ_CP017599.1"/>
</dbReference>
<dbReference type="Pfam" id="PF05728">
    <property type="entry name" value="UPF0227"/>
    <property type="match status" value="1"/>
</dbReference>
<dbReference type="InterPro" id="IPR029058">
    <property type="entry name" value="AB_hydrolase_fold"/>
</dbReference>
<dbReference type="SUPFAM" id="SSF53474">
    <property type="entry name" value="alpha/beta-Hydrolases"/>
    <property type="match status" value="1"/>
</dbReference>
<gene>
    <name evidence="1" type="ORF">BJP34_07795</name>
</gene>
<dbReference type="InterPro" id="IPR008886">
    <property type="entry name" value="UPF0227/Esterase_YqiA"/>
</dbReference>
<dbReference type="AlphaFoldDB" id="A0A1D8TP50"/>
<sequence>MHYQFVEDARHYEGLELGRQVPTLILHGCDDDVIPIIASRDYASTRPWVQLVELESEHGLRDVMALIWAAVREFCSI</sequence>
<proteinExistence type="predicted"/>
<evidence type="ECO:0008006" key="3">
    <source>
        <dbReference type="Google" id="ProtNLM"/>
    </source>
</evidence>
<accession>A0A1D8TP50</accession>
<dbReference type="Gene3D" id="3.40.50.1820">
    <property type="entry name" value="alpha/beta hydrolase"/>
    <property type="match status" value="1"/>
</dbReference>
<dbReference type="Proteomes" id="UP000177870">
    <property type="component" value="Chromosome"/>
</dbReference>
<dbReference type="EMBL" id="CP017599">
    <property type="protein sequence ID" value="AOW99373.1"/>
    <property type="molecule type" value="Genomic_DNA"/>
</dbReference>
<reference evidence="2" key="1">
    <citation type="submission" date="2016-10" db="EMBL/GenBank/DDBJ databases">
        <title>Comparative genomics uncovers the prolific and rare metabolic potential of the cyanobacterial genus Moorea.</title>
        <authorList>
            <person name="Leao T."/>
            <person name="Castelao G."/>
            <person name="Korobeynikov A."/>
            <person name="Monroe E.A."/>
            <person name="Podell S."/>
            <person name="Glukhov E."/>
            <person name="Allen E."/>
            <person name="Gerwick W.H."/>
            <person name="Gerwick L."/>
        </authorList>
    </citation>
    <scope>NUCLEOTIDE SEQUENCE [LARGE SCALE GENOMIC DNA]</scope>
    <source>
        <strain evidence="2">PAL-8-15-08-1</strain>
    </source>
</reference>